<evidence type="ECO:0000313" key="1">
    <source>
        <dbReference type="EMBL" id="SDL24248.1"/>
    </source>
</evidence>
<organism evidence="1 2">
    <name type="scientific">Natronincola ferrireducens</name>
    <dbReference type="NCBI Taxonomy" id="393762"/>
    <lineage>
        <taxon>Bacteria</taxon>
        <taxon>Bacillati</taxon>
        <taxon>Bacillota</taxon>
        <taxon>Clostridia</taxon>
        <taxon>Peptostreptococcales</taxon>
        <taxon>Natronincolaceae</taxon>
        <taxon>Natronincola</taxon>
    </lineage>
</organism>
<protein>
    <recommendedName>
        <fullName evidence="3">DUF4868 domain-containing protein</fullName>
    </recommendedName>
</protein>
<dbReference type="EMBL" id="FNFP01000011">
    <property type="protein sequence ID" value="SDL24248.1"/>
    <property type="molecule type" value="Genomic_DNA"/>
</dbReference>
<dbReference type="Proteomes" id="UP000198718">
    <property type="component" value="Unassembled WGS sequence"/>
</dbReference>
<dbReference type="RefSeq" id="WP_090554828.1">
    <property type="nucleotide sequence ID" value="NZ_FNFP01000011.1"/>
</dbReference>
<dbReference type="InterPro" id="IPR032359">
    <property type="entry name" value="KwaB-like"/>
</dbReference>
<dbReference type="STRING" id="393762.SAMN05660472_02863"/>
<reference evidence="1 2" key="1">
    <citation type="submission" date="2016-10" db="EMBL/GenBank/DDBJ databases">
        <authorList>
            <person name="de Groot N.N."/>
        </authorList>
    </citation>
    <scope>NUCLEOTIDE SEQUENCE [LARGE SCALE GENOMIC DNA]</scope>
    <source>
        <strain evidence="1 2">DSM 18346</strain>
    </source>
</reference>
<dbReference type="OrthoDB" id="1951022at2"/>
<evidence type="ECO:0000313" key="2">
    <source>
        <dbReference type="Proteomes" id="UP000198718"/>
    </source>
</evidence>
<name>A0A1G9IG25_9FIRM</name>
<gene>
    <name evidence="1" type="ORF">SAMN05660472_02863</name>
</gene>
<accession>A0A1G9IG25</accession>
<dbReference type="AlphaFoldDB" id="A0A1G9IG25"/>
<evidence type="ECO:0008006" key="3">
    <source>
        <dbReference type="Google" id="ProtNLM"/>
    </source>
</evidence>
<proteinExistence type="predicted"/>
<keyword evidence="2" id="KW-1185">Reference proteome</keyword>
<sequence length="312" mass="36646">MNTKRLNNDIKSFFDVKIESFQIYYILRDKVKNEYLYSTFYCNMSPKLKKSLQDEYKNKVYDSIDGKIVEKFDVIGSEADSIEFLESKMVNNLEKIKNGLNPIKAKKASDIDVDINDIWGYVVVFTNDKKKKLSIFRKFTTPKALNENKKFSIVNGNIEEFNEQIFTLDFKIDALEVNSNIYIINKYYFELLFSFNEEYVKYVKNSLEKLKSEKVINNFDEFSTRCLESGNLVRKLVYVVNKDRLKWLKKHIKSAQSVIDEYELKVKIENSKIDYSNKDCNVSDVMKLICGCCVKDAVDMHRYFATSVKEVS</sequence>
<dbReference type="Pfam" id="PF16162">
    <property type="entry name" value="KwaB"/>
    <property type="match status" value="1"/>
</dbReference>